<reference evidence="1 2" key="1">
    <citation type="submission" date="2020-09" db="EMBL/GenBank/DDBJ databases">
        <title>Resistance determinants and their genetic context in bacteria from a longitudinal study of pigs reared under conventional and antibiotic-free husbandry practices.</title>
        <authorList>
            <person name="Poulin-Laprade D."/>
            <person name="Brouard J.-S."/>
            <person name="Gagnon N."/>
            <person name="Turcotte A."/>
            <person name="Langlois A."/>
            <person name="Matte J.J."/>
            <person name="Carrillo C.D."/>
            <person name="Zaheer R."/>
            <person name="McAllister T."/>
            <person name="Topp E."/>
            <person name="Talbot G."/>
        </authorList>
    </citation>
    <scope>NUCLEOTIDE SEQUENCE [LARGE SCALE GENOMIC DNA]</scope>
    <source>
        <strain evidence="1 2">Res13-Abat-PEA21-P4-01-A</strain>
        <plasmid evidence="1 2">unnamed1774</plasmid>
    </source>
</reference>
<dbReference type="EMBL" id="CP062920">
    <property type="protein sequence ID" value="QPF15227.1"/>
    <property type="molecule type" value="Genomic_DNA"/>
</dbReference>
<organism evidence="1 2">
    <name type="scientific">Acinetobacter baumannii</name>
    <dbReference type="NCBI Taxonomy" id="470"/>
    <lineage>
        <taxon>Bacteria</taxon>
        <taxon>Pseudomonadati</taxon>
        <taxon>Pseudomonadota</taxon>
        <taxon>Gammaproteobacteria</taxon>
        <taxon>Moraxellales</taxon>
        <taxon>Moraxellaceae</taxon>
        <taxon>Acinetobacter</taxon>
        <taxon>Acinetobacter calcoaceticus/baumannii complex</taxon>
    </lineage>
</organism>
<geneLocation type="plasmid" evidence="1 2">
    <name>unnamed1774</name>
</geneLocation>
<keyword evidence="1" id="KW-0614">Plasmid</keyword>
<evidence type="ECO:0000313" key="1">
    <source>
        <dbReference type="EMBL" id="QPF15227.1"/>
    </source>
</evidence>
<name>A0A7S8WHA7_ACIBA</name>
<dbReference type="Proteomes" id="UP000594659">
    <property type="component" value="Plasmid unnamed1774"/>
</dbReference>
<evidence type="ECO:0000313" key="2">
    <source>
        <dbReference type="Proteomes" id="UP000594659"/>
    </source>
</evidence>
<protein>
    <submittedName>
        <fullName evidence="1">Uncharacterized protein</fullName>
    </submittedName>
</protein>
<sequence>MLLNSPKKLNVRQMQYCDEVKAILLEGRPFTFEEFSKFKDKYSGNVRVEFECEDCGAFCSTPFKKLKRRKYAQRPTCPSCSVKEVTSLEEWKKNNSEAQLKVQSTPEVLEKNRQAVKKFWANNPEIKEKMRSNLLKAHQREDVRERMRNRTKHSGTGISGLYQLKWGEIRFDSCYELGFIVEMEKRNDVVNLSRGPAIDYTYEDKVHQYIIDFRVEFQQEIILAEIKGSYISNVRDLRIKAKNDAVEAALKGGIADRFIFVTEKDCKEQFGFNLPTRKHDRHNLFKSLEGKVQLRQTKYEEMFYGKAS</sequence>
<gene>
    <name evidence="1" type="ORF">IMO23_18595</name>
</gene>
<accession>A0A7S8WHA7</accession>
<dbReference type="AlphaFoldDB" id="A0A7S8WHA7"/>
<dbReference type="RefSeq" id="WP_195707786.1">
    <property type="nucleotide sequence ID" value="NZ_CP062920.1"/>
</dbReference>
<proteinExistence type="predicted"/>